<dbReference type="InterPro" id="IPR029058">
    <property type="entry name" value="AB_hydrolase_fold"/>
</dbReference>
<reference evidence="1 2" key="1">
    <citation type="submission" date="2023-02" db="EMBL/GenBank/DDBJ databases">
        <title>Evolution of Hrp T3SS in non-pathogenic Pseudomonas fluorescens.</title>
        <authorList>
            <person name="Liao K."/>
            <person name="Wei H."/>
            <person name="Gu Y."/>
        </authorList>
    </citation>
    <scope>NUCLEOTIDE SEQUENCE [LARGE SCALE GENOMIC DNA]</scope>
    <source>
        <strain evidence="1 2">FP2034</strain>
    </source>
</reference>
<proteinExistence type="predicted"/>
<dbReference type="Proteomes" id="UP001224838">
    <property type="component" value="Chromosome"/>
</dbReference>
<dbReference type="RefSeq" id="WP_305468819.1">
    <property type="nucleotide sequence ID" value="NZ_CP117425.1"/>
</dbReference>
<protein>
    <submittedName>
        <fullName evidence="1">Alpha/beta hydrolase</fullName>
    </submittedName>
</protein>
<organism evidence="1 2">
    <name type="scientific">Pseudomonas beijingensis</name>
    <dbReference type="NCBI Taxonomy" id="2954101"/>
    <lineage>
        <taxon>Bacteria</taxon>
        <taxon>Pseudomonadati</taxon>
        <taxon>Pseudomonadota</taxon>
        <taxon>Gammaproteobacteria</taxon>
        <taxon>Pseudomonadales</taxon>
        <taxon>Pseudomonadaceae</taxon>
        <taxon>Pseudomonas</taxon>
    </lineage>
</organism>
<gene>
    <name evidence="1" type="ORF">PSH92_27815</name>
</gene>
<dbReference type="PROSITE" id="PS51257">
    <property type="entry name" value="PROKAR_LIPOPROTEIN"/>
    <property type="match status" value="1"/>
</dbReference>
<dbReference type="GO" id="GO:0016787">
    <property type="term" value="F:hydrolase activity"/>
    <property type="evidence" value="ECO:0007669"/>
    <property type="project" value="UniProtKB-KW"/>
</dbReference>
<dbReference type="EMBL" id="CP117451">
    <property type="protein sequence ID" value="WLH01100.1"/>
    <property type="molecule type" value="Genomic_DNA"/>
</dbReference>
<dbReference type="Gene3D" id="3.40.50.1820">
    <property type="entry name" value="alpha/beta hydrolase"/>
    <property type="match status" value="1"/>
</dbReference>
<accession>A0ABY9FDF2</accession>
<sequence>MKLLTWLIAIIVLVGCAGHKGTDYQNAKLHMLYIDGDGNLIDPNQKTIIGERGDLKKTKADEKMYLERIFQNYIALRNKDKKLRITLFIHGGLNNFSTAVDRPGRMVDDMLADHQYPIFIAWNSDFWPNYADHLFRIRKGLNRPVLGAMTSPVVLIEDLGRSLVRVPSSMYKEISDPVAVSKSVNSVDEADYQRRVDKLDDMGFQVSNSPPHVGVGSDYYTVWNPVKLGMAPLVDGFGTGAWDGMLRRTDLVLTKNIAFEGDLITEPDKEFKGPVRYADTAVTALLHRLEKKGDQQGSLYPVDGSEINIVGHSMGAIVAVNILARHPDINVNNLVFMGAAARVKEVENVVVPWLVTRPEVDFWNLSLDPYREIGENFFHDFMPRGSLLNWIDYTFGEVNSFKDRTAGSWWNMTRLAEDVFPNAQVVDDVACYRPLRNRVHLTRFPIDNHGKWPQKHGEFADYKFWRESYWMAESAVKLDRP</sequence>
<name>A0ABY9FDF2_9PSED</name>
<dbReference type="SUPFAM" id="SSF53474">
    <property type="entry name" value="alpha/beta-Hydrolases"/>
    <property type="match status" value="1"/>
</dbReference>
<keyword evidence="1" id="KW-0378">Hydrolase</keyword>
<evidence type="ECO:0000313" key="2">
    <source>
        <dbReference type="Proteomes" id="UP001224838"/>
    </source>
</evidence>
<keyword evidence="2" id="KW-1185">Reference proteome</keyword>
<evidence type="ECO:0000313" key="1">
    <source>
        <dbReference type="EMBL" id="WLH01100.1"/>
    </source>
</evidence>